<evidence type="ECO:0000313" key="3">
    <source>
        <dbReference type="EMBL" id="KAJ3567941.1"/>
    </source>
</evidence>
<dbReference type="EMBL" id="JANPWZ010001186">
    <property type="protein sequence ID" value="KAJ3567941.1"/>
    <property type="molecule type" value="Genomic_DNA"/>
</dbReference>
<dbReference type="Proteomes" id="UP001148614">
    <property type="component" value="Unassembled WGS sequence"/>
</dbReference>
<feature type="region of interest" description="Disordered" evidence="1">
    <location>
        <begin position="345"/>
        <end position="364"/>
    </location>
</feature>
<evidence type="ECO:0000256" key="2">
    <source>
        <dbReference type="SAM" id="Phobius"/>
    </source>
</evidence>
<comment type="caution">
    <text evidence="3">The sequence shown here is derived from an EMBL/GenBank/DDBJ whole genome shotgun (WGS) entry which is preliminary data.</text>
</comment>
<keyword evidence="2" id="KW-1133">Transmembrane helix</keyword>
<keyword evidence="4" id="KW-1185">Reference proteome</keyword>
<accession>A0A9W8NBX5</accession>
<sequence length="463" mass="50917">MRTMIHRHLHGHGHGHSHLRVRESVPRSDKGVQVEELGLNTHDVLPSGDDLVQIASRANNLDEKPSTDNSATTIAVSVVIPLVVAIAVIAYFARKGILRRRQEEAASKFKSMDFGLQETGLPKAGKRKSAFFGKEKDGGHKTQLSMDMNLSSPYLLPPNLHNSRESFNSLAKTLHASDDPYRPVTDYTGSDVGSLRSFARGPATRTSSIYTSKTRPSGDMPRQQREAPTSPLQSPLPVAQSLSHSPVQQEEIPSIPAKNEFRFVDDGPGITQVPAIQEPAAVAISATRKAVAPNSPVSPEIKQSPVPMVAEIVNERDSLPRVESNGQMHPTGLGIIDRHMSQASATSQGSDVKGAPTAIRPPRKESMPVINAPRLNEEYQGYADELHFDDNQFGSHRDEDELHMSINHEQVHPHSAGLGVPEQDNRRLSVGLRPLPPDDFLESEDPEFRANRIRSFYKELHGR</sequence>
<protein>
    <submittedName>
        <fullName evidence="3">Uncharacterized protein</fullName>
    </submittedName>
</protein>
<dbReference type="AlphaFoldDB" id="A0A9W8NBX5"/>
<name>A0A9W8NBX5_9PEZI</name>
<feature type="compositionally biased region" description="Polar residues" evidence="1">
    <location>
        <begin position="204"/>
        <end position="215"/>
    </location>
</feature>
<feature type="transmembrane region" description="Helical" evidence="2">
    <location>
        <begin position="71"/>
        <end position="93"/>
    </location>
</feature>
<feature type="region of interest" description="Disordered" evidence="1">
    <location>
        <begin position="178"/>
        <end position="255"/>
    </location>
</feature>
<keyword evidence="2" id="KW-0812">Transmembrane</keyword>
<evidence type="ECO:0000256" key="1">
    <source>
        <dbReference type="SAM" id="MobiDB-lite"/>
    </source>
</evidence>
<feature type="compositionally biased region" description="Basic residues" evidence="1">
    <location>
        <begin position="1"/>
        <end position="19"/>
    </location>
</feature>
<dbReference type="VEuPathDB" id="FungiDB:F4678DRAFT_420899"/>
<reference evidence="3" key="1">
    <citation type="submission" date="2022-07" db="EMBL/GenBank/DDBJ databases">
        <title>Genome Sequence of Xylaria arbuscula.</title>
        <authorList>
            <person name="Buettner E."/>
        </authorList>
    </citation>
    <scope>NUCLEOTIDE SEQUENCE</scope>
    <source>
        <strain evidence="3">VT107</strain>
    </source>
</reference>
<evidence type="ECO:0000313" key="4">
    <source>
        <dbReference type="Proteomes" id="UP001148614"/>
    </source>
</evidence>
<gene>
    <name evidence="3" type="ORF">NPX13_g6594</name>
</gene>
<dbReference type="PANTHER" id="PTHR42088">
    <property type="entry name" value="YALI0F10131P"/>
    <property type="match status" value="1"/>
</dbReference>
<keyword evidence="2" id="KW-0472">Membrane</keyword>
<feature type="region of interest" description="Disordered" evidence="1">
    <location>
        <begin position="1"/>
        <end position="26"/>
    </location>
</feature>
<proteinExistence type="predicted"/>
<organism evidence="3 4">
    <name type="scientific">Xylaria arbuscula</name>
    <dbReference type="NCBI Taxonomy" id="114810"/>
    <lineage>
        <taxon>Eukaryota</taxon>
        <taxon>Fungi</taxon>
        <taxon>Dikarya</taxon>
        <taxon>Ascomycota</taxon>
        <taxon>Pezizomycotina</taxon>
        <taxon>Sordariomycetes</taxon>
        <taxon>Xylariomycetidae</taxon>
        <taxon>Xylariales</taxon>
        <taxon>Xylariaceae</taxon>
        <taxon>Xylaria</taxon>
    </lineage>
</organism>
<dbReference type="PANTHER" id="PTHR42088:SF1">
    <property type="entry name" value="YALI0F10131P"/>
    <property type="match status" value="1"/>
</dbReference>